<dbReference type="GO" id="GO:0055085">
    <property type="term" value="P:transmembrane transport"/>
    <property type="evidence" value="ECO:0007669"/>
    <property type="project" value="InterPro"/>
</dbReference>
<dbReference type="Pfam" id="PF04120">
    <property type="entry name" value="Iron_permease"/>
    <property type="match status" value="1"/>
</dbReference>
<keyword evidence="2" id="KW-0812">Transmembrane</keyword>
<evidence type="ECO:0000313" key="4">
    <source>
        <dbReference type="Proteomes" id="UP000236893"/>
    </source>
</evidence>
<feature type="region of interest" description="Disordered" evidence="1">
    <location>
        <begin position="126"/>
        <end position="146"/>
    </location>
</feature>
<comment type="caution">
    <text evidence="3">The sequence shown here is derived from an EMBL/GenBank/DDBJ whole genome shotgun (WGS) entry which is preliminary data.</text>
</comment>
<evidence type="ECO:0000256" key="2">
    <source>
        <dbReference type="SAM" id="Phobius"/>
    </source>
</evidence>
<sequence>MEKNKIPLLERMASKATHAAGSNIAILISFLMVVVWLFLGPVFNYSDTWQLVINTSTTIVTFLVVFLIQKTQNKDSVALHIKLNELIAAHEKASNRIVAVEDLSEKELAILEEFYEKLAELSKKEREIHQSHSIDEAMKNHSAKKR</sequence>
<protein>
    <submittedName>
        <fullName evidence="3">Low affinity iron permease family protein</fullName>
    </submittedName>
</protein>
<keyword evidence="2" id="KW-0472">Membrane</keyword>
<gene>
    <name evidence="3" type="ORF">C3K47_12040</name>
</gene>
<dbReference type="InterPro" id="IPR007251">
    <property type="entry name" value="Iron_permease_Fet4"/>
</dbReference>
<evidence type="ECO:0000313" key="3">
    <source>
        <dbReference type="EMBL" id="POY35936.1"/>
    </source>
</evidence>
<dbReference type="EMBL" id="PQVF01000008">
    <property type="protein sequence ID" value="POY35936.1"/>
    <property type="molecule type" value="Genomic_DNA"/>
</dbReference>
<dbReference type="AlphaFoldDB" id="A0A2S5A046"/>
<keyword evidence="2" id="KW-1133">Transmembrane helix</keyword>
<accession>A0A2S5A046</accession>
<organism evidence="3 4">
    <name type="scientific">Solitalea longa</name>
    <dbReference type="NCBI Taxonomy" id="2079460"/>
    <lineage>
        <taxon>Bacteria</taxon>
        <taxon>Pseudomonadati</taxon>
        <taxon>Bacteroidota</taxon>
        <taxon>Sphingobacteriia</taxon>
        <taxon>Sphingobacteriales</taxon>
        <taxon>Sphingobacteriaceae</taxon>
        <taxon>Solitalea</taxon>
    </lineage>
</organism>
<keyword evidence="4" id="KW-1185">Reference proteome</keyword>
<name>A0A2S5A046_9SPHI</name>
<proteinExistence type="predicted"/>
<dbReference type="Proteomes" id="UP000236893">
    <property type="component" value="Unassembled WGS sequence"/>
</dbReference>
<dbReference type="OrthoDB" id="119761at2"/>
<reference evidence="3 4" key="1">
    <citation type="submission" date="2018-01" db="EMBL/GenBank/DDBJ databases">
        <authorList>
            <person name="Gaut B.S."/>
            <person name="Morton B.R."/>
            <person name="Clegg M.T."/>
            <person name="Duvall M.R."/>
        </authorList>
    </citation>
    <scope>NUCLEOTIDE SEQUENCE [LARGE SCALE GENOMIC DNA]</scope>
    <source>
        <strain evidence="3 4">HR-AV</strain>
    </source>
</reference>
<evidence type="ECO:0000256" key="1">
    <source>
        <dbReference type="SAM" id="MobiDB-lite"/>
    </source>
</evidence>
<feature type="transmembrane region" description="Helical" evidence="2">
    <location>
        <begin position="51"/>
        <end position="68"/>
    </location>
</feature>
<feature type="transmembrane region" description="Helical" evidence="2">
    <location>
        <begin position="20"/>
        <end position="39"/>
    </location>
</feature>
<feature type="compositionally biased region" description="Basic and acidic residues" evidence="1">
    <location>
        <begin position="126"/>
        <end position="139"/>
    </location>
</feature>
<dbReference type="RefSeq" id="WP_103789398.1">
    <property type="nucleotide sequence ID" value="NZ_PQVF01000008.1"/>
</dbReference>